<dbReference type="InterPro" id="IPR000868">
    <property type="entry name" value="Isochorismatase-like_dom"/>
</dbReference>
<feature type="domain" description="Isochorismatase-like" evidence="2">
    <location>
        <begin position="19"/>
        <end position="193"/>
    </location>
</feature>
<dbReference type="EMBL" id="SISK01000018">
    <property type="protein sequence ID" value="TBN36359.1"/>
    <property type="molecule type" value="Genomic_DNA"/>
</dbReference>
<dbReference type="SUPFAM" id="SSF52499">
    <property type="entry name" value="Isochorismatase-like hydrolases"/>
    <property type="match status" value="1"/>
</dbReference>
<dbReference type="Gene3D" id="3.40.50.850">
    <property type="entry name" value="Isochorismatase-like"/>
    <property type="match status" value="1"/>
</dbReference>
<dbReference type="OrthoDB" id="7500697at2"/>
<keyword evidence="1" id="KW-0378">Hydrolase</keyword>
<keyword evidence="4" id="KW-1185">Reference proteome</keyword>
<protein>
    <submittedName>
        <fullName evidence="3">Isochorismatase family protein</fullName>
    </submittedName>
</protein>
<dbReference type="RefSeq" id="WP_130992238.1">
    <property type="nucleotide sequence ID" value="NZ_SISK01000018.1"/>
</dbReference>
<gene>
    <name evidence="3" type="ORF">EYE42_15595</name>
</gene>
<dbReference type="InterPro" id="IPR050272">
    <property type="entry name" value="Isochorismatase-like_hydrls"/>
</dbReference>
<proteinExistence type="predicted"/>
<accession>A0A4Q9FVA7</accession>
<evidence type="ECO:0000259" key="2">
    <source>
        <dbReference type="Pfam" id="PF00857"/>
    </source>
</evidence>
<name>A0A4Q9FVA7_9RHOB</name>
<dbReference type="PANTHER" id="PTHR43540:SF1">
    <property type="entry name" value="ISOCHORISMATASE HYDROLASE"/>
    <property type="match status" value="1"/>
</dbReference>
<dbReference type="InterPro" id="IPR036380">
    <property type="entry name" value="Isochorismatase-like_sf"/>
</dbReference>
<dbReference type="Proteomes" id="UP000293520">
    <property type="component" value="Unassembled WGS sequence"/>
</dbReference>
<evidence type="ECO:0000313" key="4">
    <source>
        <dbReference type="Proteomes" id="UP000293520"/>
    </source>
</evidence>
<dbReference type="GO" id="GO:0016787">
    <property type="term" value="F:hydrolase activity"/>
    <property type="evidence" value="ECO:0007669"/>
    <property type="project" value="UniProtKB-KW"/>
</dbReference>
<evidence type="ECO:0000313" key="3">
    <source>
        <dbReference type="EMBL" id="TBN36359.1"/>
    </source>
</evidence>
<dbReference type="Pfam" id="PF00857">
    <property type="entry name" value="Isochorismatase"/>
    <property type="match status" value="1"/>
</dbReference>
<dbReference type="PANTHER" id="PTHR43540">
    <property type="entry name" value="PEROXYUREIDOACRYLATE/UREIDOACRYLATE AMIDOHYDROLASE-RELATED"/>
    <property type="match status" value="1"/>
</dbReference>
<sequence>MTTQGQTFGNSIGFGSRPAVLVIDLCRAFTDPHRPLGVDCTAVIGQSNRILRAARDAGHPVIFSTVRYDSRDFSDAGIWGRKIGGHTDLGADGDGPEIDPRLEMEPADTLLVKKYASCFFGTDLSSRLVSQGVDTLVICGVTTSGCVRASTVDAIQYGFRPIVVPEAVGDRWPDAHDQSLRDMAAKYADLMGADAVVEALSARAGSPQVRGSGT</sequence>
<evidence type="ECO:0000256" key="1">
    <source>
        <dbReference type="ARBA" id="ARBA00022801"/>
    </source>
</evidence>
<dbReference type="AlphaFoldDB" id="A0A4Q9FVA7"/>
<organism evidence="3 4">
    <name type="scientific">Paracoccus subflavus</name>
    <dbReference type="NCBI Taxonomy" id="2528244"/>
    <lineage>
        <taxon>Bacteria</taxon>
        <taxon>Pseudomonadati</taxon>
        <taxon>Pseudomonadota</taxon>
        <taxon>Alphaproteobacteria</taxon>
        <taxon>Rhodobacterales</taxon>
        <taxon>Paracoccaceae</taxon>
        <taxon>Paracoccus</taxon>
    </lineage>
</organism>
<reference evidence="3 4" key="1">
    <citation type="submission" date="2019-02" db="EMBL/GenBank/DDBJ databases">
        <title>Paracoccus subflavus sp. nov., isolated from marine sediment of the Pacific Ocean.</title>
        <authorList>
            <person name="Zhang G."/>
        </authorList>
    </citation>
    <scope>NUCLEOTIDE SEQUENCE [LARGE SCALE GENOMIC DNA]</scope>
    <source>
        <strain evidence="3 4">GY0581</strain>
    </source>
</reference>
<comment type="caution">
    <text evidence="3">The sequence shown here is derived from an EMBL/GenBank/DDBJ whole genome shotgun (WGS) entry which is preliminary data.</text>
</comment>